<evidence type="ECO:0000256" key="1">
    <source>
        <dbReference type="ARBA" id="ARBA00022553"/>
    </source>
</evidence>
<keyword evidence="5" id="KW-1185">Reference proteome</keyword>
<sequence>MGSGANILLVEDDAAIRESVADCLVFEGYRVRSASNGRDGLDLLRREKPAVVVLDLLMPVLGGAQFLEEQRRDPEIAGVPVVLMTAAMPSGRNDIPQATAYLPKPFDLADLLAVVARFAGPGGAGKPA</sequence>
<evidence type="ECO:0000313" key="5">
    <source>
        <dbReference type="Proteomes" id="UP001162734"/>
    </source>
</evidence>
<proteinExistence type="predicted"/>
<keyword evidence="1 2" id="KW-0597">Phosphoprotein</keyword>
<dbReference type="Proteomes" id="UP001162734">
    <property type="component" value="Chromosome"/>
</dbReference>
<accession>A0ABM7XF20</accession>
<feature type="modified residue" description="4-aspartylphosphate" evidence="2">
    <location>
        <position position="55"/>
    </location>
</feature>
<dbReference type="RefSeq" id="WP_248343007.1">
    <property type="nucleotide sequence ID" value="NZ_AP025592.1"/>
</dbReference>
<dbReference type="InterPro" id="IPR050595">
    <property type="entry name" value="Bact_response_regulator"/>
</dbReference>
<evidence type="ECO:0000313" key="4">
    <source>
        <dbReference type="EMBL" id="BDG10498.1"/>
    </source>
</evidence>
<dbReference type="Pfam" id="PF00072">
    <property type="entry name" value="Response_reg"/>
    <property type="match status" value="1"/>
</dbReference>
<dbReference type="SMART" id="SM00448">
    <property type="entry name" value="REC"/>
    <property type="match status" value="1"/>
</dbReference>
<evidence type="ECO:0000259" key="3">
    <source>
        <dbReference type="PROSITE" id="PS50110"/>
    </source>
</evidence>
<dbReference type="PROSITE" id="PS50110">
    <property type="entry name" value="RESPONSE_REGULATORY"/>
    <property type="match status" value="1"/>
</dbReference>
<reference evidence="5" key="1">
    <citation type="journal article" date="2022" name="Int. J. Syst. Evol. Microbiol.">
        <title>Anaeromyxobacter oryzae sp. nov., Anaeromyxobacter diazotrophicus sp. nov. and Anaeromyxobacter paludicola sp. nov., isolated from paddy soils.</title>
        <authorList>
            <person name="Itoh H."/>
            <person name="Xu Z."/>
            <person name="Mise K."/>
            <person name="Masuda Y."/>
            <person name="Ushijima N."/>
            <person name="Hayakawa C."/>
            <person name="Shiratori Y."/>
            <person name="Senoo K."/>
        </authorList>
    </citation>
    <scope>NUCLEOTIDE SEQUENCE [LARGE SCALE GENOMIC DNA]</scope>
    <source>
        <strain evidence="5">Red630</strain>
    </source>
</reference>
<dbReference type="PANTHER" id="PTHR44591">
    <property type="entry name" value="STRESS RESPONSE REGULATOR PROTEIN 1"/>
    <property type="match status" value="1"/>
</dbReference>
<dbReference type="InterPro" id="IPR001789">
    <property type="entry name" value="Sig_transdc_resp-reg_receiver"/>
</dbReference>
<dbReference type="SUPFAM" id="SSF52172">
    <property type="entry name" value="CheY-like"/>
    <property type="match status" value="1"/>
</dbReference>
<evidence type="ECO:0000256" key="2">
    <source>
        <dbReference type="PROSITE-ProRule" id="PRU00169"/>
    </source>
</evidence>
<feature type="domain" description="Response regulatory" evidence="3">
    <location>
        <begin position="6"/>
        <end position="119"/>
    </location>
</feature>
<dbReference type="EMBL" id="AP025592">
    <property type="protein sequence ID" value="BDG10498.1"/>
    <property type="molecule type" value="Genomic_DNA"/>
</dbReference>
<dbReference type="PANTHER" id="PTHR44591:SF23">
    <property type="entry name" value="CHEY SUBFAMILY"/>
    <property type="match status" value="1"/>
</dbReference>
<protein>
    <recommendedName>
        <fullName evidence="3">Response regulatory domain-containing protein</fullName>
    </recommendedName>
</protein>
<organism evidence="4 5">
    <name type="scientific">Anaeromyxobacter paludicola</name>
    <dbReference type="NCBI Taxonomy" id="2918171"/>
    <lineage>
        <taxon>Bacteria</taxon>
        <taxon>Pseudomonadati</taxon>
        <taxon>Myxococcota</taxon>
        <taxon>Myxococcia</taxon>
        <taxon>Myxococcales</taxon>
        <taxon>Cystobacterineae</taxon>
        <taxon>Anaeromyxobacteraceae</taxon>
        <taxon>Anaeromyxobacter</taxon>
    </lineage>
</organism>
<dbReference type="Gene3D" id="3.40.50.2300">
    <property type="match status" value="1"/>
</dbReference>
<dbReference type="InterPro" id="IPR011006">
    <property type="entry name" value="CheY-like_superfamily"/>
</dbReference>
<gene>
    <name evidence="4" type="ORF">AMPC_36110</name>
</gene>
<name>A0ABM7XF20_9BACT</name>